<evidence type="ECO:0000313" key="2">
    <source>
        <dbReference type="EMBL" id="MBB5790660.1"/>
    </source>
</evidence>
<feature type="region of interest" description="Disordered" evidence="1">
    <location>
        <begin position="526"/>
        <end position="712"/>
    </location>
</feature>
<reference evidence="2 3" key="1">
    <citation type="submission" date="2020-08" db="EMBL/GenBank/DDBJ databases">
        <title>Sequencing the genomes of 1000 actinobacteria strains.</title>
        <authorList>
            <person name="Klenk H.-P."/>
        </authorList>
    </citation>
    <scope>NUCLEOTIDE SEQUENCE [LARGE SCALE GENOMIC DNA]</scope>
    <source>
        <strain evidence="2 3">DSM 102122</strain>
    </source>
</reference>
<feature type="compositionally biased region" description="Basic residues" evidence="1">
    <location>
        <begin position="683"/>
        <end position="694"/>
    </location>
</feature>
<feature type="compositionally biased region" description="Basic residues" evidence="1">
    <location>
        <begin position="562"/>
        <end position="578"/>
    </location>
</feature>
<feature type="compositionally biased region" description="Basic and acidic residues" evidence="1">
    <location>
        <begin position="579"/>
        <end position="588"/>
    </location>
</feature>
<evidence type="ECO:0000256" key="1">
    <source>
        <dbReference type="SAM" id="MobiDB-lite"/>
    </source>
</evidence>
<dbReference type="EMBL" id="JACHMM010000001">
    <property type="protein sequence ID" value="MBB5790660.1"/>
    <property type="molecule type" value="Genomic_DNA"/>
</dbReference>
<organism evidence="2 3">
    <name type="scientific">Jiangella mangrovi</name>
    <dbReference type="NCBI Taxonomy" id="1524084"/>
    <lineage>
        <taxon>Bacteria</taxon>
        <taxon>Bacillati</taxon>
        <taxon>Actinomycetota</taxon>
        <taxon>Actinomycetes</taxon>
        <taxon>Jiangellales</taxon>
        <taxon>Jiangellaceae</taxon>
        <taxon>Jiangella</taxon>
    </lineage>
</organism>
<protein>
    <submittedName>
        <fullName evidence="2">Uncharacterized protein</fullName>
    </submittedName>
</protein>
<keyword evidence="3" id="KW-1185">Reference proteome</keyword>
<dbReference type="Proteomes" id="UP000542813">
    <property type="component" value="Unassembled WGS sequence"/>
</dbReference>
<comment type="caution">
    <text evidence="2">The sequence shown here is derived from an EMBL/GenBank/DDBJ whole genome shotgun (WGS) entry which is preliminary data.</text>
</comment>
<sequence>MPAAQAAGIDIMVYIVPPSECFLRPEPHLDGRCSRPFDMDYVAWARAIAELSVEFPNVKSWGIDDFLSGPVNQALFTPEYLAEVRAAQDAVNPDLKWYVTLYHGEINPESMERIDGALDGVIYPYNSIANTIDPTELEYRLDTALEVTQPAGQELVLLVYNGRFLDGIIHPDERYAAEVLDRAEPYVRDGRITGVIAYAGPIDLDKHAPSWDHWGHTGYGSLSLSVSNFVSTANGAFASASQVVAVDPAAGTKTLSFRHHDPDEGGLTGYQFKQVLVNGEVVWNQDIVGDARDTWIDATVDLTDALAGLTEATVTFRLYHQTGIGWWPHDLRIDDVTGSGLTVVNGGFETPSDWTMNRSGPNMQPYIDVYHPDRPTRVFNEISAGYARYQGLPFAPVRGGDWPSLRTSPENRAMYGNGRLEFTVPANTPVPAGTCASVWQQVDVEPGLPRYEIDFWHADPYQVKYDQYFKQILIDGDVLWDRDAGDWWPWFYMQGSEHQGAINATEFVQGKDSVKLEFRFLHQERRPGARHRVRRRRRPHHRPRPGQRRLRERLRLDGGAVRAHHGGGRGARPVRGRRRDGAAGERGRPGHRRRRHLPRRRGGDRPGERAAGRIAVRVRRDGDRPDPLVRRGVGGDDGHASHGACRRQRHDGRGRPRPRHDHRPGAAHRQRHERRPEPAGRVDHHRAAHLHRQRSRGDRRPQRHPRPHARRVPGFLAATIPSALGMITFTTESRAPLGLQA</sequence>
<proteinExistence type="predicted"/>
<feature type="compositionally biased region" description="Basic and acidic residues" evidence="1">
    <location>
        <begin position="601"/>
        <end position="611"/>
    </location>
</feature>
<accession>A0A7W9LNT8</accession>
<feature type="compositionally biased region" description="Basic residues" evidence="1">
    <location>
        <begin position="528"/>
        <end position="552"/>
    </location>
</feature>
<dbReference type="AlphaFoldDB" id="A0A7W9LNT8"/>
<dbReference type="RefSeq" id="WP_184826890.1">
    <property type="nucleotide sequence ID" value="NZ_JACHMM010000001.1"/>
</dbReference>
<feature type="compositionally biased region" description="Basic residues" evidence="1">
    <location>
        <begin position="701"/>
        <end position="711"/>
    </location>
</feature>
<feature type="compositionally biased region" description="Basic residues" evidence="1">
    <location>
        <begin position="589"/>
        <end position="600"/>
    </location>
</feature>
<evidence type="ECO:0000313" key="3">
    <source>
        <dbReference type="Proteomes" id="UP000542813"/>
    </source>
</evidence>
<gene>
    <name evidence="2" type="ORF">HD601_005235</name>
</gene>
<feature type="compositionally biased region" description="Basic and acidic residues" evidence="1">
    <location>
        <begin position="618"/>
        <end position="640"/>
    </location>
</feature>
<feature type="compositionally biased region" description="Basic residues" evidence="1">
    <location>
        <begin position="644"/>
        <end position="673"/>
    </location>
</feature>
<name>A0A7W9LNT8_9ACTN</name>